<keyword evidence="2" id="KW-0812">Transmembrane</keyword>
<protein>
    <submittedName>
        <fullName evidence="4">TadE/TadG family protein</fullName>
    </submittedName>
</protein>
<dbReference type="PROSITE" id="PS50234">
    <property type="entry name" value="VWFA"/>
    <property type="match status" value="1"/>
</dbReference>
<evidence type="ECO:0000256" key="2">
    <source>
        <dbReference type="SAM" id="Phobius"/>
    </source>
</evidence>
<keyword evidence="2" id="KW-0472">Membrane</keyword>
<dbReference type="RefSeq" id="WP_305933553.1">
    <property type="nucleotide sequence ID" value="NZ_JAVAIM010000002.1"/>
</dbReference>
<name>A0ABT9HT38_9SPHN</name>
<gene>
    <name evidence="4" type="ORF">Q9K02_14285</name>
</gene>
<evidence type="ECO:0000256" key="1">
    <source>
        <dbReference type="SAM" id="MobiDB-lite"/>
    </source>
</evidence>
<dbReference type="Pfam" id="PF13400">
    <property type="entry name" value="Tad"/>
    <property type="match status" value="1"/>
</dbReference>
<dbReference type="EMBL" id="JAVAIM010000002">
    <property type="protein sequence ID" value="MDP4576306.1"/>
    <property type="molecule type" value="Genomic_DNA"/>
</dbReference>
<feature type="domain" description="VWFA" evidence="3">
    <location>
        <begin position="145"/>
        <end position="209"/>
    </location>
</feature>
<proteinExistence type="predicted"/>
<feature type="region of interest" description="Disordered" evidence="1">
    <location>
        <begin position="292"/>
        <end position="325"/>
    </location>
</feature>
<dbReference type="Gene3D" id="3.40.50.410">
    <property type="entry name" value="von Willebrand factor, type A domain"/>
    <property type="match status" value="2"/>
</dbReference>
<keyword evidence="2" id="KW-1133">Transmembrane helix</keyword>
<reference evidence="4 5" key="1">
    <citation type="submission" date="2023-08" db="EMBL/GenBank/DDBJ databases">
        <title>genomic of G39.</title>
        <authorList>
            <person name="Wang Y."/>
        </authorList>
    </citation>
    <scope>NUCLEOTIDE SEQUENCE [LARGE SCALE GENOMIC DNA]</scope>
    <source>
        <strain evidence="4 5">G39</strain>
    </source>
</reference>
<dbReference type="InterPro" id="IPR002035">
    <property type="entry name" value="VWF_A"/>
</dbReference>
<dbReference type="InterPro" id="IPR036465">
    <property type="entry name" value="vWFA_dom_sf"/>
</dbReference>
<keyword evidence="5" id="KW-1185">Reference proteome</keyword>
<evidence type="ECO:0000313" key="4">
    <source>
        <dbReference type="EMBL" id="MDP4576306.1"/>
    </source>
</evidence>
<feature type="transmembrane region" description="Helical" evidence="2">
    <location>
        <begin position="20"/>
        <end position="40"/>
    </location>
</feature>
<evidence type="ECO:0000259" key="3">
    <source>
        <dbReference type="PROSITE" id="PS50234"/>
    </source>
</evidence>
<organism evidence="4 5">
    <name type="scientific">Qipengyuania profundimaris</name>
    <dbReference type="NCBI Taxonomy" id="3067652"/>
    <lineage>
        <taxon>Bacteria</taxon>
        <taxon>Pseudomonadati</taxon>
        <taxon>Pseudomonadota</taxon>
        <taxon>Alphaproteobacteria</taxon>
        <taxon>Sphingomonadales</taxon>
        <taxon>Erythrobacteraceae</taxon>
        <taxon>Qipengyuania</taxon>
    </lineage>
</organism>
<accession>A0ABT9HT38</accession>
<dbReference type="SUPFAM" id="SSF53300">
    <property type="entry name" value="vWA-like"/>
    <property type="match status" value="1"/>
</dbReference>
<dbReference type="InterPro" id="IPR028087">
    <property type="entry name" value="Tad_N"/>
</dbReference>
<dbReference type="CDD" id="cd00198">
    <property type="entry name" value="vWFA"/>
    <property type="match status" value="1"/>
</dbReference>
<evidence type="ECO:0000313" key="5">
    <source>
        <dbReference type="Proteomes" id="UP001240639"/>
    </source>
</evidence>
<comment type="caution">
    <text evidence="4">The sequence shown here is derived from an EMBL/GenBank/DDBJ whole genome shotgun (WGS) entry which is preliminary data.</text>
</comment>
<sequence>MCRQFLRRLVNDEGGNVLPLFAMGIFPLIGLVGGAMDISIAYMARSKLQKACDAGVLAGRQSMSGIQFGSSEKGQAKEFFDFNYPAGLYNAKKLKFDVVQNSSAVSELKGTASADIPTSLMRVFGFSEISVAVTCNAKKDLGHNDIVMVLDVTGSMNDAPSTGGGSKISKLRTGASGLFRALDTNDGSTTRYGIVPYSHTVNVGRSLQNRDILVEQQYVDGYFYQSRGRTYFANNGLKTVHINQSSWNIGNGGGNSGGNRQGFRTSGNACIEERASDGYDTNPIEYSDTVTLQDVDGTPANGNDSAKQFGRYDPGVQNGHTQDGCPSEATTLREYDNETAFNNAVSAATARVTGGTYHDIGMLWGLRFVSRNGFFASDNPEKRGQYPVNQHIVFMTDGKLDTGPSLYSAYGVDWLTDRMQGSGTQTEKHIKRFESICTLAKSMKVTVWVIALDVTDVNSVKKCATSDSHFHTSDGSDLEEVFESIGRGIGNLRLTE</sequence>
<dbReference type="Proteomes" id="UP001240639">
    <property type="component" value="Unassembled WGS sequence"/>
</dbReference>